<keyword evidence="1" id="KW-0812">Transmembrane</keyword>
<feature type="transmembrane region" description="Helical" evidence="1">
    <location>
        <begin position="48"/>
        <end position="69"/>
    </location>
</feature>
<proteinExistence type="predicted"/>
<evidence type="ECO:0000313" key="2">
    <source>
        <dbReference type="EMBL" id="OXA41530.1"/>
    </source>
</evidence>
<sequence>MFSAKFLPILRFHLKFCKFLDCIPFRYNENLGRLVPIKDGYSLFKFKLQCVLSALYCGAMGANIFLGGLSTTNKLQGSIFLMTYLICAVSRWNYGLSPGPIQVINAFLQYEAGPVRDLLHISMQSGVVKLMRIFIWLMEFSICVIPILQLVLLTYAPCTAPFILSMTPNCGERRSPGFQVGIHLFESWMGYHTMYSGATWLCYVLLGGITGFLEYLKIMEMLVT</sequence>
<keyword evidence="1" id="KW-1133">Transmembrane helix</keyword>
<name>A0A226D8S1_FOLCA</name>
<reference evidence="2 3" key="1">
    <citation type="submission" date="2015-12" db="EMBL/GenBank/DDBJ databases">
        <title>The genome of Folsomia candida.</title>
        <authorList>
            <person name="Faddeeva A."/>
            <person name="Derks M.F."/>
            <person name="Anvar Y."/>
            <person name="Smit S."/>
            <person name="Van Straalen N."/>
            <person name="Roelofs D."/>
        </authorList>
    </citation>
    <scope>NUCLEOTIDE SEQUENCE [LARGE SCALE GENOMIC DNA]</scope>
    <source>
        <strain evidence="2 3">VU population</strain>
        <tissue evidence="2">Whole body</tissue>
    </source>
</reference>
<feature type="transmembrane region" description="Helical" evidence="1">
    <location>
        <begin position="133"/>
        <end position="156"/>
    </location>
</feature>
<evidence type="ECO:0000313" key="3">
    <source>
        <dbReference type="Proteomes" id="UP000198287"/>
    </source>
</evidence>
<organism evidence="2 3">
    <name type="scientific">Folsomia candida</name>
    <name type="common">Springtail</name>
    <dbReference type="NCBI Taxonomy" id="158441"/>
    <lineage>
        <taxon>Eukaryota</taxon>
        <taxon>Metazoa</taxon>
        <taxon>Ecdysozoa</taxon>
        <taxon>Arthropoda</taxon>
        <taxon>Hexapoda</taxon>
        <taxon>Collembola</taxon>
        <taxon>Entomobryomorpha</taxon>
        <taxon>Isotomoidea</taxon>
        <taxon>Isotomidae</taxon>
        <taxon>Proisotominae</taxon>
        <taxon>Folsomia</taxon>
    </lineage>
</organism>
<gene>
    <name evidence="2" type="ORF">Fcan01_23716</name>
</gene>
<accession>A0A226D8S1</accession>
<protein>
    <recommendedName>
        <fullName evidence="4">Transmembrane protein</fullName>
    </recommendedName>
</protein>
<keyword evidence="3" id="KW-1185">Reference proteome</keyword>
<keyword evidence="1" id="KW-0472">Membrane</keyword>
<feature type="transmembrane region" description="Helical" evidence="1">
    <location>
        <begin position="194"/>
        <end position="216"/>
    </location>
</feature>
<dbReference type="AlphaFoldDB" id="A0A226D8S1"/>
<comment type="caution">
    <text evidence="2">The sequence shown here is derived from an EMBL/GenBank/DDBJ whole genome shotgun (WGS) entry which is preliminary data.</text>
</comment>
<dbReference type="EMBL" id="LNIX01000029">
    <property type="protein sequence ID" value="OXA41530.1"/>
    <property type="molecule type" value="Genomic_DNA"/>
</dbReference>
<evidence type="ECO:0000256" key="1">
    <source>
        <dbReference type="SAM" id="Phobius"/>
    </source>
</evidence>
<dbReference type="Proteomes" id="UP000198287">
    <property type="component" value="Unassembled WGS sequence"/>
</dbReference>
<evidence type="ECO:0008006" key="4">
    <source>
        <dbReference type="Google" id="ProtNLM"/>
    </source>
</evidence>